<organism evidence="5 6">
    <name type="scientific">Neorhodopirellula pilleata</name>
    <dbReference type="NCBI Taxonomy" id="2714738"/>
    <lineage>
        <taxon>Bacteria</taxon>
        <taxon>Pseudomonadati</taxon>
        <taxon>Planctomycetota</taxon>
        <taxon>Planctomycetia</taxon>
        <taxon>Pirellulales</taxon>
        <taxon>Pirellulaceae</taxon>
        <taxon>Neorhodopirellula</taxon>
    </lineage>
</organism>
<dbReference type="InterPro" id="IPR001482">
    <property type="entry name" value="T2SS/T4SS_dom"/>
</dbReference>
<dbReference type="Gene3D" id="3.30.450.90">
    <property type="match status" value="1"/>
</dbReference>
<dbReference type="GO" id="GO:0005886">
    <property type="term" value="C:plasma membrane"/>
    <property type="evidence" value="ECO:0007669"/>
    <property type="project" value="TreeGrafter"/>
</dbReference>
<proteinExistence type="inferred from homology"/>
<evidence type="ECO:0000256" key="3">
    <source>
        <dbReference type="ARBA" id="ARBA00022840"/>
    </source>
</evidence>
<dbReference type="CDD" id="cd01129">
    <property type="entry name" value="PulE-GspE-like"/>
    <property type="match status" value="1"/>
</dbReference>
<dbReference type="SUPFAM" id="SSF52540">
    <property type="entry name" value="P-loop containing nucleoside triphosphate hydrolases"/>
    <property type="match status" value="1"/>
</dbReference>
<evidence type="ECO:0000256" key="1">
    <source>
        <dbReference type="ARBA" id="ARBA00006611"/>
    </source>
</evidence>
<dbReference type="GO" id="GO:0005524">
    <property type="term" value="F:ATP binding"/>
    <property type="evidence" value="ECO:0007669"/>
    <property type="project" value="UniProtKB-KW"/>
</dbReference>
<dbReference type="AlphaFoldDB" id="A0A5C5ZQ12"/>
<comment type="caution">
    <text evidence="5">The sequence shown here is derived from an EMBL/GenBank/DDBJ whole genome shotgun (WGS) entry which is preliminary data.</text>
</comment>
<dbReference type="EMBL" id="SJPM01000019">
    <property type="protein sequence ID" value="TWT89286.1"/>
    <property type="molecule type" value="Genomic_DNA"/>
</dbReference>
<dbReference type="PANTHER" id="PTHR30258:SF1">
    <property type="entry name" value="PROTEIN TRANSPORT PROTEIN HOFB HOMOLOG"/>
    <property type="match status" value="1"/>
</dbReference>
<sequence length="419" mass="46296">MNRHMSTQNEIDFTEVRGETELTPPELFASNLIEWAVERHSSDLFISDLDDTVRISVRRMGQVETVRHLARDYGRRLQAHLRVLGGADSGDMIRPTEGRGVIRTPNGGTVDLRMSCMPTLFGHDVAIRLFDPVRGARAIHELGYDDEELAKIQDLIHHPSGLILVAGPVASGKSSTLYAMIEELNDGSRKIHTLEDPIEHSLSGVMQSQINLRAGLDFPDLLSVVLRHSPDVIMIGEIRDGRTAAAAIRAGSSGQLVFATIHAKTAPEAIDGMLQYQSNPKFLGSSLIAVINQRLIRKVCHQCSREVPLDEVSVRREIQDRLNDGPRTQRIAVGCEECFNTGYYSLSTLTEMMLIDEPLSRGIADSTPAHELGRIACERGMLSLEDRAVLSVLRGDTTAVEANRLVSNELLSRLAKQVR</sequence>
<dbReference type="GO" id="GO:0016887">
    <property type="term" value="F:ATP hydrolysis activity"/>
    <property type="evidence" value="ECO:0007669"/>
    <property type="project" value="TreeGrafter"/>
</dbReference>
<evidence type="ECO:0000313" key="5">
    <source>
        <dbReference type="EMBL" id="TWT89286.1"/>
    </source>
</evidence>
<reference evidence="5 6" key="1">
    <citation type="submission" date="2019-02" db="EMBL/GenBank/DDBJ databases">
        <title>Deep-cultivation of Planctomycetes and their phenomic and genomic characterization uncovers novel biology.</title>
        <authorList>
            <person name="Wiegand S."/>
            <person name="Jogler M."/>
            <person name="Boedeker C."/>
            <person name="Pinto D."/>
            <person name="Vollmers J."/>
            <person name="Rivas-Marin E."/>
            <person name="Kohn T."/>
            <person name="Peeters S.H."/>
            <person name="Heuer A."/>
            <person name="Rast P."/>
            <person name="Oberbeckmann S."/>
            <person name="Bunk B."/>
            <person name="Jeske O."/>
            <person name="Meyerdierks A."/>
            <person name="Storesund J.E."/>
            <person name="Kallscheuer N."/>
            <person name="Luecker S."/>
            <person name="Lage O.M."/>
            <person name="Pohl T."/>
            <person name="Merkel B.J."/>
            <person name="Hornburger P."/>
            <person name="Mueller R.-W."/>
            <person name="Bruemmer F."/>
            <person name="Labrenz M."/>
            <person name="Spormann A.M."/>
            <person name="Op Den Camp H."/>
            <person name="Overmann J."/>
            <person name="Amann R."/>
            <person name="Jetten M.S.M."/>
            <person name="Mascher T."/>
            <person name="Medema M.H."/>
            <person name="Devos D.P."/>
            <person name="Kaster A.-K."/>
            <person name="Ovreas L."/>
            <person name="Rohde M."/>
            <person name="Galperin M.Y."/>
            <person name="Jogler C."/>
        </authorList>
    </citation>
    <scope>NUCLEOTIDE SEQUENCE [LARGE SCALE GENOMIC DNA]</scope>
    <source>
        <strain evidence="5 6">Pla100</strain>
    </source>
</reference>
<evidence type="ECO:0000259" key="4">
    <source>
        <dbReference type="PROSITE" id="PS00662"/>
    </source>
</evidence>
<dbReference type="InterPro" id="IPR027417">
    <property type="entry name" value="P-loop_NTPase"/>
</dbReference>
<protein>
    <submittedName>
        <fullName evidence="5">Type II secretion system protein E</fullName>
    </submittedName>
</protein>
<dbReference type="Gene3D" id="3.40.50.300">
    <property type="entry name" value="P-loop containing nucleotide triphosphate hydrolases"/>
    <property type="match status" value="1"/>
</dbReference>
<keyword evidence="2" id="KW-0547">Nucleotide-binding</keyword>
<keyword evidence="6" id="KW-1185">Reference proteome</keyword>
<dbReference type="PANTHER" id="PTHR30258">
    <property type="entry name" value="TYPE II SECRETION SYSTEM PROTEIN GSPE-RELATED"/>
    <property type="match status" value="1"/>
</dbReference>
<evidence type="ECO:0000256" key="2">
    <source>
        <dbReference type="ARBA" id="ARBA00022741"/>
    </source>
</evidence>
<accession>A0A5C5ZQ12</accession>
<dbReference type="PROSITE" id="PS00662">
    <property type="entry name" value="T2SP_E"/>
    <property type="match status" value="1"/>
</dbReference>
<dbReference type="Pfam" id="PF00437">
    <property type="entry name" value="T2SSE"/>
    <property type="match status" value="1"/>
</dbReference>
<gene>
    <name evidence="5" type="primary">epsE_5</name>
    <name evidence="5" type="ORF">Pla100_56030</name>
</gene>
<feature type="domain" description="Bacterial type II secretion system protein E" evidence="4">
    <location>
        <begin position="226"/>
        <end position="240"/>
    </location>
</feature>
<name>A0A5C5ZQ12_9BACT</name>
<comment type="similarity">
    <text evidence="1">Belongs to the GSP E family.</text>
</comment>
<dbReference type="OrthoDB" id="244550at2"/>
<evidence type="ECO:0000313" key="6">
    <source>
        <dbReference type="Proteomes" id="UP000316213"/>
    </source>
</evidence>
<keyword evidence="3" id="KW-0067">ATP-binding</keyword>
<dbReference type="Proteomes" id="UP000316213">
    <property type="component" value="Unassembled WGS sequence"/>
</dbReference>